<dbReference type="InterPro" id="IPR001647">
    <property type="entry name" value="HTH_TetR"/>
</dbReference>
<evidence type="ECO:0000256" key="5">
    <source>
        <dbReference type="SAM" id="MobiDB-lite"/>
    </source>
</evidence>
<keyword evidence="1" id="KW-0805">Transcription regulation</keyword>
<keyword evidence="8" id="KW-1185">Reference proteome</keyword>
<evidence type="ECO:0000256" key="3">
    <source>
        <dbReference type="ARBA" id="ARBA00023163"/>
    </source>
</evidence>
<dbReference type="Gene3D" id="1.10.357.10">
    <property type="entry name" value="Tetracycline Repressor, domain 2"/>
    <property type="match status" value="1"/>
</dbReference>
<proteinExistence type="predicted"/>
<dbReference type="AlphaFoldDB" id="A0A211ZQ31"/>
<keyword evidence="2 4" id="KW-0238">DNA-binding</keyword>
<protein>
    <recommendedName>
        <fullName evidence="6">HTH tetR-type domain-containing protein</fullName>
    </recommendedName>
</protein>
<feature type="DNA-binding region" description="H-T-H motif" evidence="4">
    <location>
        <begin position="29"/>
        <end position="48"/>
    </location>
</feature>
<dbReference type="OrthoDB" id="6973663at2"/>
<evidence type="ECO:0000256" key="1">
    <source>
        <dbReference type="ARBA" id="ARBA00023015"/>
    </source>
</evidence>
<dbReference type="InterPro" id="IPR050109">
    <property type="entry name" value="HTH-type_TetR-like_transc_reg"/>
</dbReference>
<keyword evidence="3" id="KW-0804">Transcription</keyword>
<dbReference type="PROSITE" id="PS50977">
    <property type="entry name" value="HTH_TETR_2"/>
    <property type="match status" value="1"/>
</dbReference>
<dbReference type="PANTHER" id="PTHR30055:SF234">
    <property type="entry name" value="HTH-TYPE TRANSCRIPTIONAL REGULATOR BETI"/>
    <property type="match status" value="1"/>
</dbReference>
<name>A0A211ZQ31_9PROT</name>
<comment type="caution">
    <text evidence="7">The sequence shown here is derived from an EMBL/GenBank/DDBJ whole genome shotgun (WGS) entry which is preliminary data.</text>
</comment>
<evidence type="ECO:0000313" key="8">
    <source>
        <dbReference type="Proteomes" id="UP000196655"/>
    </source>
</evidence>
<evidence type="ECO:0000259" key="6">
    <source>
        <dbReference type="PROSITE" id="PS50977"/>
    </source>
</evidence>
<sequence length="214" mass="22460">MPRPRTIPDEALLDGALAVMRRAGPEGITFAAVAAETGLSAATLVQRFGGKAALMQAALLRAWDLLDARTAEADAAAPPGPAGAVALLLALSGDYDAGADYAEGLLVLREDMRDPALRARGAAWGEALAAALGRRLADADGPRPDLGRLMAAQWQGAVLWWGFERGRPLRDAVAAGLEEFCRAVGTTADAEPDGPEPPPHPKSLTRFRPLPKER</sequence>
<feature type="region of interest" description="Disordered" evidence="5">
    <location>
        <begin position="185"/>
        <end position="214"/>
    </location>
</feature>
<evidence type="ECO:0000256" key="2">
    <source>
        <dbReference type="ARBA" id="ARBA00023125"/>
    </source>
</evidence>
<organism evidence="7 8">
    <name type="scientific">Inquilinus limosus</name>
    <dbReference type="NCBI Taxonomy" id="171674"/>
    <lineage>
        <taxon>Bacteria</taxon>
        <taxon>Pseudomonadati</taxon>
        <taxon>Pseudomonadota</taxon>
        <taxon>Alphaproteobacteria</taxon>
        <taxon>Rhodospirillales</taxon>
        <taxon>Rhodospirillaceae</taxon>
        <taxon>Inquilinus</taxon>
    </lineage>
</organism>
<accession>A0A211ZQ31</accession>
<dbReference type="EMBL" id="NHON01000015">
    <property type="protein sequence ID" value="OWJ67207.1"/>
    <property type="molecule type" value="Genomic_DNA"/>
</dbReference>
<dbReference type="Proteomes" id="UP000196655">
    <property type="component" value="Unassembled WGS sequence"/>
</dbReference>
<dbReference type="Pfam" id="PF00440">
    <property type="entry name" value="TetR_N"/>
    <property type="match status" value="1"/>
</dbReference>
<gene>
    <name evidence="7" type="ORF">BWR60_10430</name>
</gene>
<dbReference type="SUPFAM" id="SSF46689">
    <property type="entry name" value="Homeodomain-like"/>
    <property type="match status" value="1"/>
</dbReference>
<dbReference type="RefSeq" id="WP_088150953.1">
    <property type="nucleotide sequence ID" value="NZ_NHON01000015.1"/>
</dbReference>
<dbReference type="GO" id="GO:0003700">
    <property type="term" value="F:DNA-binding transcription factor activity"/>
    <property type="evidence" value="ECO:0007669"/>
    <property type="project" value="TreeGrafter"/>
</dbReference>
<evidence type="ECO:0000313" key="7">
    <source>
        <dbReference type="EMBL" id="OWJ67207.1"/>
    </source>
</evidence>
<feature type="domain" description="HTH tetR-type" evidence="6">
    <location>
        <begin position="6"/>
        <end position="66"/>
    </location>
</feature>
<dbReference type="PANTHER" id="PTHR30055">
    <property type="entry name" value="HTH-TYPE TRANSCRIPTIONAL REGULATOR RUTR"/>
    <property type="match status" value="1"/>
</dbReference>
<dbReference type="InterPro" id="IPR009057">
    <property type="entry name" value="Homeodomain-like_sf"/>
</dbReference>
<reference evidence="8" key="1">
    <citation type="submission" date="2017-05" db="EMBL/GenBank/DDBJ databases">
        <authorList>
            <person name="Macchi M."/>
            <person name="Festa S."/>
            <person name="Coppotelli B.M."/>
            <person name="Morelli I.S."/>
        </authorList>
    </citation>
    <scope>NUCLEOTIDE SEQUENCE [LARGE SCALE GENOMIC DNA]</scope>
    <source>
        <strain evidence="8">I</strain>
    </source>
</reference>
<dbReference type="GO" id="GO:0000976">
    <property type="term" value="F:transcription cis-regulatory region binding"/>
    <property type="evidence" value="ECO:0007669"/>
    <property type="project" value="TreeGrafter"/>
</dbReference>
<dbReference type="STRING" id="1122125.GCA_000423185_01431"/>
<evidence type="ECO:0000256" key="4">
    <source>
        <dbReference type="PROSITE-ProRule" id="PRU00335"/>
    </source>
</evidence>